<proteinExistence type="predicted"/>
<protein>
    <recommendedName>
        <fullName evidence="3">Initiator Rep protein domain-containing protein</fullName>
    </recommendedName>
</protein>
<dbReference type="Proteomes" id="UP000466694">
    <property type="component" value="Unassembled WGS sequence"/>
</dbReference>
<dbReference type="RefSeq" id="WP_060563818.1">
    <property type="nucleotide sequence ID" value="NZ_BJNI01000062.1"/>
</dbReference>
<comment type="caution">
    <text evidence="1">The sequence shown here is derived from an EMBL/GenBank/DDBJ whole genome shotgun (WGS) entry which is preliminary data.</text>
</comment>
<reference evidence="1 2" key="1">
    <citation type="journal article" date="2013" name="Genome Biol.">
        <title>Comparative genomics of the core and accessory genomes of 48 Sinorhizobium strains comprising five genospecies.</title>
        <authorList>
            <person name="Sugawara M."/>
            <person name="Epstein B."/>
            <person name="Badgley B.D."/>
            <person name="Unno T."/>
            <person name="Xu L."/>
            <person name="Reese J."/>
            <person name="Gyaneshwar P."/>
            <person name="Denny R."/>
            <person name="Mudge J."/>
            <person name="Bharti A.K."/>
            <person name="Farmer A.D."/>
            <person name="May G.D."/>
            <person name="Woodward J.E."/>
            <person name="Medigue C."/>
            <person name="Vallenet D."/>
            <person name="Lajus A."/>
            <person name="Rouy Z."/>
            <person name="Martinez-Vaz B."/>
            <person name="Tiffin P."/>
            <person name="Young N.D."/>
            <person name="Sadowsky M.J."/>
        </authorList>
    </citation>
    <scope>NUCLEOTIDE SEQUENCE [LARGE SCALE GENOMIC DNA]</scope>
    <source>
        <strain evidence="1 2">USDA205</strain>
    </source>
</reference>
<name>A0A844A5H6_RHIFR</name>
<accession>A0A844A5H6</accession>
<evidence type="ECO:0008006" key="3">
    <source>
        <dbReference type="Google" id="ProtNLM"/>
    </source>
</evidence>
<dbReference type="EMBL" id="WISZ01000004">
    <property type="protein sequence ID" value="MQX06790.1"/>
    <property type="molecule type" value="Genomic_DNA"/>
</dbReference>
<evidence type="ECO:0000313" key="1">
    <source>
        <dbReference type="EMBL" id="MQX06790.1"/>
    </source>
</evidence>
<gene>
    <name evidence="1" type="ORF">GHK48_00160</name>
</gene>
<sequence length="509" mass="57157">MNFHRRNFRPVNRGDIAKALDKPAALPVVAPESPRPLELLLGVTYDRESPLTSDDATLHELLMTVALHADAALQDETHAVPMRHILRYLGPEARRDAVKDSLSRLLRNTVSFGAYEQVPLLVSWIERKDAGDVVHFTLPAPIKTALTAQAEYAYIEISALPAIRSKFVARLYKALVAELKATGRRWIKGGDNKVVVTTSVEQVADWVCFPREKDGRVRGGKLKERVLDIAVHQFKDVQAFTLAINAEPAKTRGNPVAEVQFSLTLNPPSHHQRRALFDAAGIKQFGGVDAPEFRVRQDVWLKASGTFVEAYGPELHHGILFGLWTACLQEMLEGQPLSDGYATRRYRGERLRQEITKRGADAAAWAWAMEEADSPDLVLRSKAERKEIADAGEAARRERVWGGEARPVVAHQAVAAVEATPSVIPFEECSEIWINLDDTLTMQTIDDMVLEEVDRYRDWRGDELKTIRVRWWIKGNLDSMEFKKPATLDDIETIISRIDMFVAGLEYVA</sequence>
<dbReference type="AlphaFoldDB" id="A0A844A5H6"/>
<organism evidence="1 2">
    <name type="scientific">Rhizobium fredii</name>
    <name type="common">Sinorhizobium fredii</name>
    <dbReference type="NCBI Taxonomy" id="380"/>
    <lineage>
        <taxon>Bacteria</taxon>
        <taxon>Pseudomonadati</taxon>
        <taxon>Pseudomonadota</taxon>
        <taxon>Alphaproteobacteria</taxon>
        <taxon>Hyphomicrobiales</taxon>
        <taxon>Rhizobiaceae</taxon>
        <taxon>Sinorhizobium/Ensifer group</taxon>
        <taxon>Sinorhizobium</taxon>
    </lineage>
</organism>
<evidence type="ECO:0000313" key="2">
    <source>
        <dbReference type="Proteomes" id="UP000466694"/>
    </source>
</evidence>